<dbReference type="InterPro" id="IPR005467">
    <property type="entry name" value="His_kinase_dom"/>
</dbReference>
<dbReference type="OrthoDB" id="9792686at2"/>
<dbReference type="Pfam" id="PF02518">
    <property type="entry name" value="HATPase_c"/>
    <property type="match status" value="1"/>
</dbReference>
<evidence type="ECO:0000313" key="16">
    <source>
        <dbReference type="EMBL" id="TQM91072.1"/>
    </source>
</evidence>
<evidence type="ECO:0000259" key="15">
    <source>
        <dbReference type="PROSITE" id="PS50109"/>
    </source>
</evidence>
<evidence type="ECO:0000256" key="9">
    <source>
        <dbReference type="ARBA" id="ARBA00022777"/>
    </source>
</evidence>
<dbReference type="RefSeq" id="WP_141820446.1">
    <property type="nucleotide sequence ID" value="NZ_BAAAIL010000001.1"/>
</dbReference>
<evidence type="ECO:0000256" key="6">
    <source>
        <dbReference type="ARBA" id="ARBA00022679"/>
    </source>
</evidence>
<dbReference type="Pfam" id="PF17203">
    <property type="entry name" value="sCache_3_2"/>
    <property type="match status" value="1"/>
</dbReference>
<dbReference type="PROSITE" id="PS50109">
    <property type="entry name" value="HIS_KIN"/>
    <property type="match status" value="1"/>
</dbReference>
<comment type="subcellular location">
    <subcellularLocation>
        <location evidence="2">Cell membrane</location>
        <topology evidence="2">Multi-pass membrane protein</topology>
    </subcellularLocation>
</comment>
<evidence type="ECO:0000256" key="2">
    <source>
        <dbReference type="ARBA" id="ARBA00004651"/>
    </source>
</evidence>
<comment type="catalytic activity">
    <reaction evidence="1">
        <text>ATP + protein L-histidine = ADP + protein N-phospho-L-histidine.</text>
        <dbReference type="EC" id="2.7.13.3"/>
    </reaction>
</comment>
<dbReference type="PANTHER" id="PTHR43547:SF10">
    <property type="entry name" value="SENSOR HISTIDINE KINASE DCUS"/>
    <property type="match status" value="1"/>
</dbReference>
<evidence type="ECO:0000313" key="17">
    <source>
        <dbReference type="Proteomes" id="UP000315133"/>
    </source>
</evidence>
<dbReference type="EMBL" id="VFPU01000002">
    <property type="protein sequence ID" value="TQM91072.1"/>
    <property type="molecule type" value="Genomic_DNA"/>
</dbReference>
<proteinExistence type="predicted"/>
<dbReference type="AlphaFoldDB" id="A0A543K7K3"/>
<dbReference type="Gene3D" id="3.30.450.20">
    <property type="entry name" value="PAS domain"/>
    <property type="match status" value="2"/>
</dbReference>
<feature type="domain" description="Histidine kinase" evidence="15">
    <location>
        <begin position="333"/>
        <end position="524"/>
    </location>
</feature>
<dbReference type="GO" id="GO:0005886">
    <property type="term" value="C:plasma membrane"/>
    <property type="evidence" value="ECO:0007669"/>
    <property type="project" value="UniProtKB-SubCell"/>
</dbReference>
<dbReference type="InterPro" id="IPR003594">
    <property type="entry name" value="HATPase_dom"/>
</dbReference>
<evidence type="ECO:0000256" key="1">
    <source>
        <dbReference type="ARBA" id="ARBA00000085"/>
    </source>
</evidence>
<gene>
    <name evidence="16" type="ORF">FB476_2794</name>
</gene>
<evidence type="ECO:0000256" key="3">
    <source>
        <dbReference type="ARBA" id="ARBA00012438"/>
    </source>
</evidence>
<dbReference type="SUPFAM" id="SSF55874">
    <property type="entry name" value="ATPase domain of HSP90 chaperone/DNA topoisomerase II/histidine kinase"/>
    <property type="match status" value="1"/>
</dbReference>
<reference evidence="16 17" key="1">
    <citation type="submission" date="2019-06" db="EMBL/GenBank/DDBJ databases">
        <title>Sequencing the genomes of 1000 actinobacteria strains.</title>
        <authorList>
            <person name="Klenk H.-P."/>
        </authorList>
    </citation>
    <scope>NUCLEOTIDE SEQUENCE [LARGE SCALE GENOMIC DNA]</scope>
    <source>
        <strain evidence="16 17">DSM 12362</strain>
    </source>
</reference>
<keyword evidence="12" id="KW-0902">Two-component regulatory system</keyword>
<keyword evidence="17" id="KW-1185">Reference proteome</keyword>
<evidence type="ECO:0000256" key="11">
    <source>
        <dbReference type="ARBA" id="ARBA00022989"/>
    </source>
</evidence>
<dbReference type="SMART" id="SM00387">
    <property type="entry name" value="HATPase_c"/>
    <property type="match status" value="1"/>
</dbReference>
<evidence type="ECO:0000256" key="12">
    <source>
        <dbReference type="ARBA" id="ARBA00023012"/>
    </source>
</evidence>
<evidence type="ECO:0000256" key="8">
    <source>
        <dbReference type="ARBA" id="ARBA00022741"/>
    </source>
</evidence>
<keyword evidence="5" id="KW-0597">Phosphoprotein</keyword>
<keyword evidence="13 14" id="KW-0472">Membrane</keyword>
<name>A0A543K7K3_9MICO</name>
<organism evidence="16 17">
    <name type="scientific">Ornithinimicrobium humiphilum</name>
    <dbReference type="NCBI Taxonomy" id="125288"/>
    <lineage>
        <taxon>Bacteria</taxon>
        <taxon>Bacillati</taxon>
        <taxon>Actinomycetota</taxon>
        <taxon>Actinomycetes</taxon>
        <taxon>Micrococcales</taxon>
        <taxon>Ornithinimicrobiaceae</taxon>
        <taxon>Ornithinimicrobium</taxon>
    </lineage>
</organism>
<keyword evidence="7 14" id="KW-0812">Transmembrane</keyword>
<dbReference type="SUPFAM" id="SSF55890">
    <property type="entry name" value="Sporulation response regulatory protein Spo0B"/>
    <property type="match status" value="1"/>
</dbReference>
<evidence type="ECO:0000256" key="10">
    <source>
        <dbReference type="ARBA" id="ARBA00022840"/>
    </source>
</evidence>
<dbReference type="Gene3D" id="3.30.565.10">
    <property type="entry name" value="Histidine kinase-like ATPase, C-terminal domain"/>
    <property type="match status" value="1"/>
</dbReference>
<evidence type="ECO:0000256" key="14">
    <source>
        <dbReference type="SAM" id="Phobius"/>
    </source>
</evidence>
<protein>
    <recommendedName>
        <fullName evidence="3">histidine kinase</fullName>
        <ecNumber evidence="3">2.7.13.3</ecNumber>
    </recommendedName>
</protein>
<dbReference type="Pfam" id="PF14689">
    <property type="entry name" value="SPOB_a"/>
    <property type="match status" value="1"/>
</dbReference>
<dbReference type="SUPFAM" id="SSF103190">
    <property type="entry name" value="Sensory domain-like"/>
    <property type="match status" value="1"/>
</dbReference>
<dbReference type="PANTHER" id="PTHR43547">
    <property type="entry name" value="TWO-COMPONENT HISTIDINE KINASE"/>
    <property type="match status" value="1"/>
</dbReference>
<keyword evidence="11 14" id="KW-1133">Transmembrane helix</keyword>
<dbReference type="InterPro" id="IPR039506">
    <property type="entry name" value="SPOB_a"/>
</dbReference>
<dbReference type="Proteomes" id="UP000315133">
    <property type="component" value="Unassembled WGS sequence"/>
</dbReference>
<dbReference type="Gene3D" id="1.10.287.130">
    <property type="match status" value="1"/>
</dbReference>
<keyword evidence="9 16" id="KW-0418">Kinase</keyword>
<dbReference type="GO" id="GO:0000155">
    <property type="term" value="F:phosphorelay sensor kinase activity"/>
    <property type="evidence" value="ECO:0007669"/>
    <property type="project" value="InterPro"/>
</dbReference>
<dbReference type="InterPro" id="IPR036890">
    <property type="entry name" value="HATPase_C_sf"/>
</dbReference>
<feature type="transmembrane region" description="Helical" evidence="14">
    <location>
        <begin position="12"/>
        <end position="32"/>
    </location>
</feature>
<accession>A0A543K7K3</accession>
<dbReference type="GO" id="GO:0005524">
    <property type="term" value="F:ATP binding"/>
    <property type="evidence" value="ECO:0007669"/>
    <property type="project" value="UniProtKB-KW"/>
</dbReference>
<keyword evidence="10" id="KW-0067">ATP-binding</keyword>
<dbReference type="PRINTS" id="PR00344">
    <property type="entry name" value="BCTRLSENSOR"/>
</dbReference>
<dbReference type="InterPro" id="IPR033463">
    <property type="entry name" value="sCache_3"/>
</dbReference>
<keyword evidence="6" id="KW-0808">Transferase</keyword>
<dbReference type="InterPro" id="IPR016120">
    <property type="entry name" value="Sig_transdc_His_kin_SpoOB"/>
</dbReference>
<evidence type="ECO:0000256" key="7">
    <source>
        <dbReference type="ARBA" id="ARBA00022692"/>
    </source>
</evidence>
<comment type="caution">
    <text evidence="16">The sequence shown here is derived from an EMBL/GenBank/DDBJ whole genome shotgun (WGS) entry which is preliminary data.</text>
</comment>
<evidence type="ECO:0000256" key="13">
    <source>
        <dbReference type="ARBA" id="ARBA00023136"/>
    </source>
</evidence>
<keyword evidence="4" id="KW-1003">Cell membrane</keyword>
<evidence type="ECO:0000256" key="4">
    <source>
        <dbReference type="ARBA" id="ARBA00022475"/>
    </source>
</evidence>
<keyword evidence="8" id="KW-0547">Nucleotide-binding</keyword>
<sequence>MRLPRLSLARQLLVLQVILTVVTLGMVAPALYVQSTSDSRRTAGNRVLNLAETFATDSTVRGVLEGVIPEGALNPAATRVQSVSGADFVVVLTDAGTVAATQMPDHLGKPWDLERSTVREGRAWVGVHPLDGQPTVQAHVPVLSADRVERLGYVVVGQEYPSFSSQIRAYVPNIFLYLGLAASLGVIGSFLLARRIKRQTLGLEPHEIVGLIDNREAFLYGIREGVVGLDTNNRVTLINNKAVELLDLDVDAIGKDVADLGLPETVARAFTDRTSVTDQVLSVGPRIVVMSQMPVMAREVLIGSVTTLRDRTELTTLRQELDTTRHTAEALRAQTHEFSNRLHTIAGLLAIGEPERAQDYVTKIRAAHNQLLHDVTSRILDPTLAALIIAKGSLASERGVPFQVAPATHLDEIPLDLAADLETIIGNFVDNALDAVSGSRDPWVELELRMDDDHVLTQVRDSGPGIPGHIANSLFEAGISTKASDDSRGIGLALARHVCVLRGGEISAHNEEGAVFTARLPWPQRP</sequence>
<dbReference type="EC" id="2.7.13.3" evidence="3"/>
<dbReference type="InterPro" id="IPR029151">
    <property type="entry name" value="Sensor-like_sf"/>
</dbReference>
<dbReference type="InterPro" id="IPR004358">
    <property type="entry name" value="Sig_transdc_His_kin-like_C"/>
</dbReference>
<evidence type="ECO:0000256" key="5">
    <source>
        <dbReference type="ARBA" id="ARBA00022553"/>
    </source>
</evidence>
<feature type="transmembrane region" description="Helical" evidence="14">
    <location>
        <begin position="174"/>
        <end position="193"/>
    </location>
</feature>